<accession>Q47KQ4</accession>
<gene>
    <name evidence="1" type="ordered locus">Tfu_2935</name>
</gene>
<reference evidence="1" key="1">
    <citation type="submission" date="2005-07" db="EMBL/GenBank/DDBJ databases">
        <title>Complete sequence of Thermobifida fusca YX.</title>
        <authorList>
            <consortium name="US DOE Joint Genome Institute"/>
            <person name="Copeland A."/>
            <person name="Lucas S."/>
            <person name="Lapidus A."/>
            <person name="Barry K."/>
            <person name="Detter J.C."/>
            <person name="Glavina T."/>
            <person name="Hammon N."/>
            <person name="Israni S."/>
            <person name="Pitluck S."/>
            <person name="Di Bartolo G."/>
            <person name="Chain P."/>
            <person name="Schmutz J."/>
            <person name="Larimer F."/>
            <person name="Land M."/>
            <person name="Lykidis A."/>
            <person name="Richardson P."/>
        </authorList>
    </citation>
    <scope>NUCLEOTIDE SEQUENCE</scope>
    <source>
        <strain evidence="1">YX</strain>
    </source>
</reference>
<name>Q47KQ4_THEFY</name>
<evidence type="ECO:0000313" key="1">
    <source>
        <dbReference type="EMBL" id="AAZ56968.1"/>
    </source>
</evidence>
<dbReference type="STRING" id="269800.Tfu_2935"/>
<sequence length="358" mass="39637">MASSFLNKREIEKFRRELTKELNKDGGIRVDVNAEAGSNSGFSAELDPNGSLYLAVHRMLLFCDESSRRPTHVENPDQALGLEGLDQETAESLFERALDLLSDKGLVKLFPTMNSRYSMFDITDSGRVQATELRERRTKPSYRTRILRSSLLRWLHENERASTLQEVPLTYRHVEGSEASAEELGRVADDLRERGLITPANEEGTLELTEQGRRCVENFGGNVSKYEESKPQAGTTYNINFNGATSGVQVSQGNNNTLNQDNRSEMTDQVRGFLDSLKQVRDSIDLDQGSAAELDQAVVSLNEVLQAEEPEPTRIGVMLRWIGDVLNKAAAQTASGTAIPLVLAGLNALFTNFPQLGA</sequence>
<dbReference type="HOGENOM" id="CLU_803906_0_0_11"/>
<organism evidence="1">
    <name type="scientific">Thermobifida fusca (strain YX)</name>
    <dbReference type="NCBI Taxonomy" id="269800"/>
    <lineage>
        <taxon>Bacteria</taxon>
        <taxon>Bacillati</taxon>
        <taxon>Actinomycetota</taxon>
        <taxon>Actinomycetes</taxon>
        <taxon>Streptosporangiales</taxon>
        <taxon>Nocardiopsidaceae</taxon>
        <taxon>Thermobifida</taxon>
    </lineage>
</organism>
<dbReference type="RefSeq" id="WP_011293356.1">
    <property type="nucleotide sequence ID" value="NC_007333.1"/>
</dbReference>
<proteinExistence type="predicted"/>
<dbReference type="AlphaFoldDB" id="Q47KQ4"/>
<dbReference type="EMBL" id="CP000088">
    <property type="protein sequence ID" value="AAZ56968.1"/>
    <property type="molecule type" value="Genomic_DNA"/>
</dbReference>
<dbReference type="KEGG" id="tfu:Tfu_2935"/>
<protein>
    <submittedName>
        <fullName evidence="1">Uncharacterized protein</fullName>
    </submittedName>
</protein>